<feature type="transmembrane region" description="Helical" evidence="2">
    <location>
        <begin position="342"/>
        <end position="364"/>
    </location>
</feature>
<evidence type="ECO:0000313" key="3">
    <source>
        <dbReference type="EMBL" id="QYZ72258.1"/>
    </source>
</evidence>
<dbReference type="RefSeq" id="WP_220664821.1">
    <property type="nucleotide sequence ID" value="NZ_CP069373.1"/>
</dbReference>
<dbReference type="PANTHER" id="PTHR32309">
    <property type="entry name" value="TYROSINE-PROTEIN KINASE"/>
    <property type="match status" value="1"/>
</dbReference>
<dbReference type="PANTHER" id="PTHR32309:SF13">
    <property type="entry name" value="FERRIC ENTEROBACTIN TRANSPORT PROTEIN FEPE"/>
    <property type="match status" value="1"/>
</dbReference>
<keyword evidence="3" id="KW-0614">Plasmid</keyword>
<sequence length="368" mass="40718">MHARHWLLAASFLAMVVLPLVVAAWYLYARAVDEYASTVAFSVRREEQGSALEIFGGLSALSGTSSSSDTDVLYEFLQSQKLVEDLNSQLDLRALWSGPRAEDPVFAFDPSGTIEDLVKYWNRMVQVNYDSASGLIEVRVLAFTPEDATRIAQGLFDQSADMVNDLSAVAREDAISYARDDLTAAEDRLRAAREAVTVFRNRNQIIDPALDLQSQAGLLGTLQGQLAEALIELDLLRETAAASDPRITQLERRVEVIKNRIAAERDKLGIGVTEAGDTVYADIVAEYERLTVDREFAEKSYVSALAAYDAAKAEARRKNRYLAAHVLPTHAESSRYPERGTILAVVGVFLFLAWAIAILVAWSIKDRR</sequence>
<dbReference type="InterPro" id="IPR050445">
    <property type="entry name" value="Bact_polysacc_biosynth/exp"/>
</dbReference>
<evidence type="ECO:0000256" key="2">
    <source>
        <dbReference type="SAM" id="Phobius"/>
    </source>
</evidence>
<name>A0A8G0ZXV8_9RHOB</name>
<dbReference type="KEGG" id="nsm:JO391_21215"/>
<proteinExistence type="predicted"/>
<keyword evidence="1" id="KW-0175">Coiled coil</keyword>
<reference evidence="3" key="1">
    <citation type="submission" date="2021-02" db="EMBL/GenBank/DDBJ databases">
        <title>Rhodobacter shimadae sp. nov., an aerobic anoxygenic phototrophic bacterium isolated from a hot spring.</title>
        <authorList>
            <person name="Muramatsu S."/>
            <person name="Haruta S."/>
            <person name="Hirose S."/>
            <person name="Hanada S."/>
        </authorList>
    </citation>
    <scope>NUCLEOTIDE SEQUENCE</scope>
    <source>
        <strain evidence="3">N10</strain>
        <plasmid evidence="3">unnamed3</plasmid>
    </source>
</reference>
<gene>
    <name evidence="3" type="ORF">JO391_21215</name>
</gene>
<protein>
    <recommendedName>
        <fullName evidence="5">Capsule biosynthesis protein</fullName>
    </recommendedName>
</protein>
<dbReference type="EMBL" id="CP069373">
    <property type="protein sequence ID" value="QYZ72258.1"/>
    <property type="molecule type" value="Genomic_DNA"/>
</dbReference>
<keyword evidence="2" id="KW-0812">Transmembrane</keyword>
<dbReference type="GO" id="GO:0004713">
    <property type="term" value="F:protein tyrosine kinase activity"/>
    <property type="evidence" value="ECO:0007669"/>
    <property type="project" value="TreeGrafter"/>
</dbReference>
<evidence type="ECO:0008006" key="5">
    <source>
        <dbReference type="Google" id="ProtNLM"/>
    </source>
</evidence>
<keyword evidence="2" id="KW-0472">Membrane</keyword>
<dbReference type="GO" id="GO:0005886">
    <property type="term" value="C:plasma membrane"/>
    <property type="evidence" value="ECO:0007669"/>
    <property type="project" value="TreeGrafter"/>
</dbReference>
<evidence type="ECO:0000256" key="1">
    <source>
        <dbReference type="SAM" id="Coils"/>
    </source>
</evidence>
<geneLocation type="plasmid" evidence="3 4">
    <name>unnamed3</name>
</geneLocation>
<feature type="coiled-coil region" evidence="1">
    <location>
        <begin position="175"/>
        <end position="267"/>
    </location>
</feature>
<dbReference type="AlphaFoldDB" id="A0A8G0ZXV8"/>
<accession>A0A8G0ZXV8</accession>
<organism evidence="3 4">
    <name type="scientific">Neotabrizicola shimadae</name>
    <dbReference type="NCBI Taxonomy" id="2807096"/>
    <lineage>
        <taxon>Bacteria</taxon>
        <taxon>Pseudomonadati</taxon>
        <taxon>Pseudomonadota</taxon>
        <taxon>Alphaproteobacteria</taxon>
        <taxon>Rhodobacterales</taxon>
        <taxon>Paracoccaceae</taxon>
        <taxon>Neotabrizicola</taxon>
    </lineage>
</organism>
<evidence type="ECO:0000313" key="4">
    <source>
        <dbReference type="Proteomes" id="UP000826300"/>
    </source>
</evidence>
<dbReference type="Proteomes" id="UP000826300">
    <property type="component" value="Plasmid unnamed3"/>
</dbReference>
<keyword evidence="2" id="KW-1133">Transmembrane helix</keyword>
<keyword evidence="4" id="KW-1185">Reference proteome</keyword>